<accession>A0AAE3A8U1</accession>
<gene>
    <name evidence="1" type="ORF">LKD36_03690</name>
</gene>
<proteinExistence type="predicted"/>
<name>A0AAE3A8U1_9FIRM</name>
<protein>
    <submittedName>
        <fullName evidence="1">Uncharacterized protein</fullName>
    </submittedName>
</protein>
<keyword evidence="2" id="KW-1185">Reference proteome</keyword>
<dbReference type="AlphaFoldDB" id="A0AAE3A8U1"/>
<dbReference type="Proteomes" id="UP001198220">
    <property type="component" value="Unassembled WGS sequence"/>
</dbReference>
<reference evidence="1 2" key="1">
    <citation type="submission" date="2021-10" db="EMBL/GenBank/DDBJ databases">
        <title>Anaerobic single-cell dispensing facilitates the cultivation of human gut bacteria.</title>
        <authorList>
            <person name="Afrizal A."/>
        </authorList>
    </citation>
    <scope>NUCLEOTIDE SEQUENCE [LARGE SCALE GENOMIC DNA]</scope>
    <source>
        <strain evidence="1 2">CLA-AA-H276</strain>
    </source>
</reference>
<evidence type="ECO:0000313" key="1">
    <source>
        <dbReference type="EMBL" id="MCC2125280.1"/>
    </source>
</evidence>
<sequence>MLEIRVNKIDGDYFFTLINADIKETAEYYFSMPDVDSIDILSGGNNENEFTKYTPQHIYRADPEEIKKFDLYHNIRLIYKVEYKSPLPNGTNEIVNSCGLCRI</sequence>
<comment type="caution">
    <text evidence="1">The sequence shown here is derived from an EMBL/GenBank/DDBJ whole genome shotgun (WGS) entry which is preliminary data.</text>
</comment>
<dbReference type="RefSeq" id="WP_308458735.1">
    <property type="nucleotide sequence ID" value="NZ_JAJEPS010000002.1"/>
</dbReference>
<dbReference type="EMBL" id="JAJEPS010000002">
    <property type="protein sequence ID" value="MCC2125280.1"/>
    <property type="molecule type" value="Genomic_DNA"/>
</dbReference>
<evidence type="ECO:0000313" key="2">
    <source>
        <dbReference type="Proteomes" id="UP001198220"/>
    </source>
</evidence>
<organism evidence="1 2">
    <name type="scientific">Hominiventricola filiformis</name>
    <dbReference type="NCBI Taxonomy" id="2885352"/>
    <lineage>
        <taxon>Bacteria</taxon>
        <taxon>Bacillati</taxon>
        <taxon>Bacillota</taxon>
        <taxon>Clostridia</taxon>
        <taxon>Lachnospirales</taxon>
        <taxon>Lachnospiraceae</taxon>
        <taxon>Hominiventricola</taxon>
    </lineage>
</organism>